<sequence>MASATHTHVRIAPQRRTFPARASGERTPQEAATNRDRGWPTDMQVWNWAESAALSGYGPSALSFTRQPAE</sequence>
<evidence type="ECO:0000313" key="2">
    <source>
        <dbReference type="EMBL" id="GAA3592997.1"/>
    </source>
</evidence>
<accession>A0ABP6YZL1</accession>
<evidence type="ECO:0000256" key="1">
    <source>
        <dbReference type="SAM" id="MobiDB-lite"/>
    </source>
</evidence>
<proteinExistence type="predicted"/>
<gene>
    <name evidence="2" type="ORF">GCM10022295_88240</name>
</gene>
<name>A0ABP6YZL1_9ACTN</name>
<dbReference type="Proteomes" id="UP001500707">
    <property type="component" value="Unassembled WGS sequence"/>
</dbReference>
<feature type="region of interest" description="Disordered" evidence="1">
    <location>
        <begin position="1"/>
        <end position="39"/>
    </location>
</feature>
<organism evidence="2 3">
    <name type="scientific">Streptomyces osmaniensis</name>
    <dbReference type="NCBI Taxonomy" id="593134"/>
    <lineage>
        <taxon>Bacteria</taxon>
        <taxon>Bacillati</taxon>
        <taxon>Actinomycetota</taxon>
        <taxon>Actinomycetes</taxon>
        <taxon>Kitasatosporales</taxon>
        <taxon>Streptomycetaceae</taxon>
        <taxon>Streptomyces</taxon>
    </lineage>
</organism>
<dbReference type="EMBL" id="BAABCE010000030">
    <property type="protein sequence ID" value="GAA3592997.1"/>
    <property type="molecule type" value="Genomic_DNA"/>
</dbReference>
<feature type="compositionally biased region" description="Basic and acidic residues" evidence="1">
    <location>
        <begin position="23"/>
        <end position="39"/>
    </location>
</feature>
<protein>
    <submittedName>
        <fullName evidence="2">Uncharacterized protein</fullName>
    </submittedName>
</protein>
<evidence type="ECO:0000313" key="3">
    <source>
        <dbReference type="Proteomes" id="UP001500707"/>
    </source>
</evidence>
<keyword evidence="3" id="KW-1185">Reference proteome</keyword>
<reference evidence="3" key="1">
    <citation type="journal article" date="2019" name="Int. J. Syst. Evol. Microbiol.">
        <title>The Global Catalogue of Microorganisms (GCM) 10K type strain sequencing project: providing services to taxonomists for standard genome sequencing and annotation.</title>
        <authorList>
            <consortium name="The Broad Institute Genomics Platform"/>
            <consortium name="The Broad Institute Genome Sequencing Center for Infectious Disease"/>
            <person name="Wu L."/>
            <person name="Ma J."/>
        </authorList>
    </citation>
    <scope>NUCLEOTIDE SEQUENCE [LARGE SCALE GENOMIC DNA]</scope>
    <source>
        <strain evidence="3">JCM 17656</strain>
    </source>
</reference>
<comment type="caution">
    <text evidence="2">The sequence shown here is derived from an EMBL/GenBank/DDBJ whole genome shotgun (WGS) entry which is preliminary data.</text>
</comment>